<gene>
    <name evidence="1" type="ORF">DERP_000311</name>
</gene>
<dbReference type="Proteomes" id="UP000887458">
    <property type="component" value="Unassembled WGS sequence"/>
</dbReference>
<name>A0ABQ8IZW0_DERPT</name>
<protein>
    <submittedName>
        <fullName evidence="1">Uncharacterized protein</fullName>
    </submittedName>
</protein>
<sequence>MKWQLSLMVDELDLPMFQSDQIEIDHHNHRARMIIMSPILEQQQKIKINEMNPQVIEKKQSIELFMK</sequence>
<proteinExistence type="predicted"/>
<keyword evidence="2" id="KW-1185">Reference proteome</keyword>
<reference evidence="1 2" key="2">
    <citation type="journal article" date="2022" name="Mol. Biol. Evol.">
        <title>Comparative Genomics Reveals Insights into the Divergent Evolution of Astigmatic Mites and Household Pest Adaptations.</title>
        <authorList>
            <person name="Xiong Q."/>
            <person name="Wan A.T."/>
            <person name="Liu X."/>
            <person name="Fung C.S."/>
            <person name="Xiao X."/>
            <person name="Malainual N."/>
            <person name="Hou J."/>
            <person name="Wang L."/>
            <person name="Wang M."/>
            <person name="Yang K.Y."/>
            <person name="Cui Y."/>
            <person name="Leung E.L."/>
            <person name="Nong W."/>
            <person name="Shin S.K."/>
            <person name="Au S.W."/>
            <person name="Jeong K.Y."/>
            <person name="Chew F.T."/>
            <person name="Hui J.H."/>
            <person name="Leung T.F."/>
            <person name="Tungtrongchitr A."/>
            <person name="Zhong N."/>
            <person name="Liu Z."/>
            <person name="Tsui S.K."/>
        </authorList>
    </citation>
    <scope>NUCLEOTIDE SEQUENCE [LARGE SCALE GENOMIC DNA]</scope>
    <source>
        <strain evidence="1">Derp</strain>
    </source>
</reference>
<comment type="caution">
    <text evidence="1">The sequence shown here is derived from an EMBL/GenBank/DDBJ whole genome shotgun (WGS) entry which is preliminary data.</text>
</comment>
<evidence type="ECO:0000313" key="1">
    <source>
        <dbReference type="EMBL" id="KAH9415818.1"/>
    </source>
</evidence>
<accession>A0ABQ8IZW0</accession>
<organism evidence="1 2">
    <name type="scientific">Dermatophagoides pteronyssinus</name>
    <name type="common">European house dust mite</name>
    <dbReference type="NCBI Taxonomy" id="6956"/>
    <lineage>
        <taxon>Eukaryota</taxon>
        <taxon>Metazoa</taxon>
        <taxon>Ecdysozoa</taxon>
        <taxon>Arthropoda</taxon>
        <taxon>Chelicerata</taxon>
        <taxon>Arachnida</taxon>
        <taxon>Acari</taxon>
        <taxon>Acariformes</taxon>
        <taxon>Sarcoptiformes</taxon>
        <taxon>Astigmata</taxon>
        <taxon>Psoroptidia</taxon>
        <taxon>Analgoidea</taxon>
        <taxon>Pyroglyphidae</taxon>
        <taxon>Dermatophagoidinae</taxon>
        <taxon>Dermatophagoides</taxon>
    </lineage>
</organism>
<reference evidence="1 2" key="1">
    <citation type="journal article" date="2018" name="J. Allergy Clin. Immunol.">
        <title>High-quality assembly of Dermatophagoides pteronyssinus genome and transcriptome reveals a wide range of novel allergens.</title>
        <authorList>
            <person name="Liu X.Y."/>
            <person name="Yang K.Y."/>
            <person name="Wang M.Q."/>
            <person name="Kwok J.S."/>
            <person name="Zeng X."/>
            <person name="Yang Z."/>
            <person name="Xiao X.J."/>
            <person name="Lau C.P."/>
            <person name="Li Y."/>
            <person name="Huang Z.M."/>
            <person name="Ba J.G."/>
            <person name="Yim A.K."/>
            <person name="Ouyang C.Y."/>
            <person name="Ngai S.M."/>
            <person name="Chan T.F."/>
            <person name="Leung E.L."/>
            <person name="Liu L."/>
            <person name="Liu Z.G."/>
            <person name="Tsui S.K."/>
        </authorList>
    </citation>
    <scope>NUCLEOTIDE SEQUENCE [LARGE SCALE GENOMIC DNA]</scope>
    <source>
        <strain evidence="1">Derp</strain>
    </source>
</reference>
<evidence type="ECO:0000313" key="2">
    <source>
        <dbReference type="Proteomes" id="UP000887458"/>
    </source>
</evidence>
<dbReference type="EMBL" id="NJHN03000095">
    <property type="protein sequence ID" value="KAH9415818.1"/>
    <property type="molecule type" value="Genomic_DNA"/>
</dbReference>